<dbReference type="AlphaFoldDB" id="A0A1D8UU68"/>
<dbReference type="Proteomes" id="UP000179145">
    <property type="component" value="Chromosome"/>
</dbReference>
<dbReference type="RefSeq" id="WP_070402837.1">
    <property type="nucleotide sequence ID" value="NZ_BJVW01000006.1"/>
</dbReference>
<dbReference type="OrthoDB" id="7284755at2"/>
<dbReference type="InterPro" id="IPR028992">
    <property type="entry name" value="Hedgehog/Intein_dom"/>
</dbReference>
<dbReference type="Gene3D" id="2.170.16.10">
    <property type="entry name" value="Hedgehog/Intein (Hint) domain"/>
    <property type="match status" value="1"/>
</dbReference>
<sequence>MTTNYWNGKSSSDFYDASNWGNGSLPQHDTCDDADITGSSDKPTVAVANAPAYGQIPSLTIGEYGTLKITAQANMDSSGYVFSSASFQVAEHGSIIVDTSSRVELGGANELGGTLTIINNNSNVVLDYDRLSGSGTLNLVNSTLGDVSNPISVDGNMNVTLQGGSTLYAGFYADGGSVTFDPATQNTLVINGNENVINTKFYGVSENTHLAINASTGVVPVSAKYVENHDGSYSLTIQTSAGKTITLSDIHAAAGFVVGAPTISKDAAGDYVLSYSSAGTNSSSHYVNSDTHAQLQQVANDAAKVGGDTSQYSTTDYSYHNGTAQNHFTGTGTAAHPADWFDAKNWSLDHTPQNGSCQQSILEGTDNQPLVVTASTPSFHQFVSLSVMNDATLNITAQSDTDGYVFATQGIEIRGNGAIVVDTPSRVELGGVSQIDGSLTIRNNDGNVVIDSNRLSGGGTLNLDHSTIGSPDYPLRADLGQINLSNDSTFYAGFYASGNKVSFDGSQNTVVFTGYENSIGTEFDNVSANTRFAINVDSHEKPVSAAYSENADGSYQLAIKLDNGKTLTLTNVHTASGFTPGNVSFSTDSKGDWIISTASTDVCFLSGTMIRTDRGDVAVEELQIGDMVAVVDGDAEYRAVTWVGHQDVVADLSQADAEAGLPVRVVAGAIGENLPSRDLLITPEHSLYIDGRFVPARMLVNGMSIFYDRSVVSYRYHHVETEQHSVILAENLPTESYLDTGNRRSFSASVTPLFSRGQDWAQDAAAPLTVARDIVEPLHARLAARAQELGLTTAEVPVTTTDAALSVTTMAGTALRKLRDCNGIAVFELPEGVEAVQVLSRASKPSDAVGPFCDDRRTLGVLVGEVTVWDMDETRNVQSHLTSDHAFGWHEIEHPNLRWTNGCATLSLGKRVPGSVGMLTIKIAAAGPYLLEEAREEMRQSA</sequence>
<dbReference type="eggNOG" id="COG3210">
    <property type="taxonomic scope" value="Bacteria"/>
</dbReference>
<dbReference type="SMART" id="SM00306">
    <property type="entry name" value="HintN"/>
    <property type="match status" value="1"/>
</dbReference>
<organism evidence="1 2">
    <name type="scientific">Kozakia baliensis</name>
    <dbReference type="NCBI Taxonomy" id="153496"/>
    <lineage>
        <taxon>Bacteria</taxon>
        <taxon>Pseudomonadati</taxon>
        <taxon>Pseudomonadota</taxon>
        <taxon>Alphaproteobacteria</taxon>
        <taxon>Acetobacterales</taxon>
        <taxon>Acetobacteraceae</taxon>
        <taxon>Kozakia</taxon>
    </lineage>
</organism>
<protein>
    <submittedName>
        <fullName evidence="1">Uncharacterized protein</fullName>
    </submittedName>
</protein>
<dbReference type="SUPFAM" id="SSF51294">
    <property type="entry name" value="Hedgehog/intein (Hint) domain"/>
    <property type="match status" value="1"/>
</dbReference>
<dbReference type="EMBL" id="CP014674">
    <property type="protein sequence ID" value="AOX17183.1"/>
    <property type="molecule type" value="Genomic_DNA"/>
</dbReference>
<reference evidence="1 2" key="1">
    <citation type="journal article" date="2016" name="Microb. Cell Fact.">
        <title>Dissection of exopolysaccharide biosynthesis in Kozakia baliensis.</title>
        <authorList>
            <person name="Brandt J.U."/>
            <person name="Jakob F."/>
            <person name="Behr J."/>
            <person name="Geissler A.J."/>
            <person name="Vogel R.F."/>
        </authorList>
    </citation>
    <scope>NUCLEOTIDE SEQUENCE [LARGE SCALE GENOMIC DNA]</scope>
    <source>
        <strain evidence="1 2">DSM 14400</strain>
    </source>
</reference>
<evidence type="ECO:0000313" key="1">
    <source>
        <dbReference type="EMBL" id="AOX17183.1"/>
    </source>
</evidence>
<dbReference type="KEGG" id="kba:A0U89_08545"/>
<evidence type="ECO:0000313" key="2">
    <source>
        <dbReference type="Proteomes" id="UP000179145"/>
    </source>
</evidence>
<gene>
    <name evidence="1" type="ORF">A0U89_08545</name>
</gene>
<accession>A0A1D8UU68</accession>
<dbReference type="Pfam" id="PF13403">
    <property type="entry name" value="Hint_2"/>
    <property type="match status" value="1"/>
</dbReference>
<name>A0A1D8UU68_9PROT</name>
<dbReference type="InterPro" id="IPR003587">
    <property type="entry name" value="Hint_dom_N"/>
</dbReference>
<proteinExistence type="predicted"/>
<keyword evidence="2" id="KW-1185">Reference proteome</keyword>
<dbReference type="STRING" id="153496.A0U89_08545"/>
<dbReference type="InterPro" id="IPR036844">
    <property type="entry name" value="Hint_dom_sf"/>
</dbReference>